<dbReference type="SMART" id="SM00388">
    <property type="entry name" value="HisKA"/>
    <property type="match status" value="1"/>
</dbReference>
<feature type="transmembrane region" description="Helical" evidence="10">
    <location>
        <begin position="36"/>
        <end position="55"/>
    </location>
</feature>
<dbReference type="Pfam" id="PF00072">
    <property type="entry name" value="Response_reg"/>
    <property type="match status" value="1"/>
</dbReference>
<dbReference type="Gene3D" id="1.20.120.160">
    <property type="entry name" value="HPT domain"/>
    <property type="match status" value="1"/>
</dbReference>
<dbReference type="Gene3D" id="1.10.287.130">
    <property type="match status" value="1"/>
</dbReference>
<keyword evidence="10" id="KW-0812">Transmembrane</keyword>
<dbReference type="InterPro" id="IPR036890">
    <property type="entry name" value="HATPase_C_sf"/>
</dbReference>
<feature type="transmembrane region" description="Helical" evidence="10">
    <location>
        <begin position="175"/>
        <end position="192"/>
    </location>
</feature>
<keyword evidence="5" id="KW-0808">Transferase</keyword>
<dbReference type="InterPro" id="IPR005467">
    <property type="entry name" value="His_kinase_dom"/>
</dbReference>
<keyword evidence="10" id="KW-0472">Membrane</keyword>
<feature type="transmembrane region" description="Helical" evidence="10">
    <location>
        <begin position="61"/>
        <end position="83"/>
    </location>
</feature>
<dbReference type="Gene3D" id="3.40.50.2300">
    <property type="match status" value="1"/>
</dbReference>
<proteinExistence type="predicted"/>
<dbReference type="Pfam" id="PF16927">
    <property type="entry name" value="HisKA_7TM"/>
    <property type="match status" value="1"/>
</dbReference>
<keyword evidence="14" id="KW-1185">Reference proteome</keyword>
<evidence type="ECO:0000259" key="11">
    <source>
        <dbReference type="PROSITE" id="PS50109"/>
    </source>
</evidence>
<dbReference type="PRINTS" id="PR00344">
    <property type="entry name" value="BCTRLSENSOR"/>
</dbReference>
<evidence type="ECO:0000256" key="10">
    <source>
        <dbReference type="SAM" id="Phobius"/>
    </source>
</evidence>
<gene>
    <name evidence="13" type="ORF">OCV77_01655</name>
</gene>
<feature type="domain" description="Histidine kinase" evidence="11">
    <location>
        <begin position="342"/>
        <end position="564"/>
    </location>
</feature>
<feature type="transmembrane region" description="Helical" evidence="10">
    <location>
        <begin position="141"/>
        <end position="163"/>
    </location>
</feature>
<dbReference type="Pfam" id="PF02518">
    <property type="entry name" value="HATPase_c"/>
    <property type="match status" value="1"/>
</dbReference>
<dbReference type="PANTHER" id="PTHR43047">
    <property type="entry name" value="TWO-COMPONENT HISTIDINE PROTEIN KINASE"/>
    <property type="match status" value="1"/>
</dbReference>
<dbReference type="CDD" id="cd16922">
    <property type="entry name" value="HATPase_EvgS-ArcB-TorS-like"/>
    <property type="match status" value="1"/>
</dbReference>
<reference evidence="13 14" key="1">
    <citation type="journal article" date="2021" name="ISME Commun">
        <title>Automated analysis of genomic sequences facilitates high-throughput and comprehensive description of bacteria.</title>
        <authorList>
            <person name="Hitch T.C.A."/>
        </authorList>
    </citation>
    <scope>NUCLEOTIDE SEQUENCE [LARGE SCALE GENOMIC DNA]</scope>
    <source>
        <strain evidence="13 14">Sanger_18</strain>
    </source>
</reference>
<dbReference type="EMBL" id="JAOQKJ010000001">
    <property type="protein sequence ID" value="MCU6743223.1"/>
    <property type="molecule type" value="Genomic_DNA"/>
</dbReference>
<evidence type="ECO:0000256" key="8">
    <source>
        <dbReference type="ARBA" id="ARBA00024867"/>
    </source>
</evidence>
<dbReference type="PROSITE" id="PS50109">
    <property type="entry name" value="HIS_KIN"/>
    <property type="match status" value="1"/>
</dbReference>
<dbReference type="InterPro" id="IPR003661">
    <property type="entry name" value="HisK_dim/P_dom"/>
</dbReference>
<evidence type="ECO:0000256" key="2">
    <source>
        <dbReference type="ARBA" id="ARBA00012438"/>
    </source>
</evidence>
<dbReference type="SUPFAM" id="SSF47226">
    <property type="entry name" value="Histidine-containing phosphotransfer domain, HPT domain"/>
    <property type="match status" value="1"/>
</dbReference>
<feature type="transmembrane region" description="Helical" evidence="10">
    <location>
        <begin position="204"/>
        <end position="224"/>
    </location>
</feature>
<name>A0ABT2SYZ8_9FIRM</name>
<dbReference type="Proteomes" id="UP001652432">
    <property type="component" value="Unassembled WGS sequence"/>
</dbReference>
<dbReference type="InterPro" id="IPR036641">
    <property type="entry name" value="HPT_dom_sf"/>
</dbReference>
<dbReference type="InterPro" id="IPR011006">
    <property type="entry name" value="CheY-like_superfamily"/>
</dbReference>
<evidence type="ECO:0000256" key="7">
    <source>
        <dbReference type="ARBA" id="ARBA00023012"/>
    </source>
</evidence>
<dbReference type="Pfam" id="PF00512">
    <property type="entry name" value="HisKA"/>
    <property type="match status" value="1"/>
</dbReference>
<dbReference type="PROSITE" id="PS50110">
    <property type="entry name" value="RESPONSE_REGULATORY"/>
    <property type="match status" value="1"/>
</dbReference>
<keyword evidence="7" id="KW-0902">Two-component regulatory system</keyword>
<dbReference type="CDD" id="cd00082">
    <property type="entry name" value="HisKA"/>
    <property type="match status" value="1"/>
</dbReference>
<dbReference type="EC" id="2.7.13.3" evidence="2"/>
<evidence type="ECO:0000313" key="13">
    <source>
        <dbReference type="EMBL" id="MCU6743223.1"/>
    </source>
</evidence>
<dbReference type="SMART" id="SM00448">
    <property type="entry name" value="REC"/>
    <property type="match status" value="1"/>
</dbReference>
<evidence type="ECO:0000256" key="9">
    <source>
        <dbReference type="PROSITE-ProRule" id="PRU00169"/>
    </source>
</evidence>
<dbReference type="SUPFAM" id="SSF55874">
    <property type="entry name" value="ATPase domain of HSP90 chaperone/DNA topoisomerase II/histidine kinase"/>
    <property type="match status" value="1"/>
</dbReference>
<evidence type="ECO:0000313" key="14">
    <source>
        <dbReference type="Proteomes" id="UP001652432"/>
    </source>
</evidence>
<feature type="transmembrane region" description="Helical" evidence="10">
    <location>
        <begin position="95"/>
        <end position="114"/>
    </location>
</feature>
<keyword evidence="10" id="KW-1133">Transmembrane helix</keyword>
<dbReference type="InterPro" id="IPR003594">
    <property type="entry name" value="HATPase_dom"/>
</dbReference>
<dbReference type="SUPFAM" id="SSF52172">
    <property type="entry name" value="CheY-like"/>
    <property type="match status" value="1"/>
</dbReference>
<keyword evidence="4 9" id="KW-0597">Phosphoprotein</keyword>
<accession>A0ABT2SYZ8</accession>
<dbReference type="PANTHER" id="PTHR43047:SF64">
    <property type="entry name" value="HISTIDINE KINASE CONTAINING CHEY-HOMOLOGOUS RECEIVER DOMAIN AND PAS DOMAIN-RELATED"/>
    <property type="match status" value="1"/>
</dbReference>
<dbReference type="InterPro" id="IPR004358">
    <property type="entry name" value="Sig_transdc_His_kin-like_C"/>
</dbReference>
<feature type="domain" description="Response regulatory" evidence="12">
    <location>
        <begin position="589"/>
        <end position="707"/>
    </location>
</feature>
<evidence type="ECO:0000256" key="3">
    <source>
        <dbReference type="ARBA" id="ARBA00018672"/>
    </source>
</evidence>
<evidence type="ECO:0000259" key="12">
    <source>
        <dbReference type="PROSITE" id="PS50110"/>
    </source>
</evidence>
<feature type="transmembrane region" description="Helical" evidence="10">
    <location>
        <begin position="6"/>
        <end position="24"/>
    </location>
</feature>
<keyword evidence="6" id="KW-0418">Kinase</keyword>
<protein>
    <recommendedName>
        <fullName evidence="3">Stage 0 sporulation protein A homolog</fullName>
        <ecNumber evidence="2">2.7.13.3</ecNumber>
    </recommendedName>
</protein>
<dbReference type="RefSeq" id="WP_262572713.1">
    <property type="nucleotide sequence ID" value="NZ_JAOQKJ010000001.1"/>
</dbReference>
<organism evidence="13 14">
    <name type="scientific">Suilimivivens aceti</name>
    <dbReference type="NCBI Taxonomy" id="2981774"/>
    <lineage>
        <taxon>Bacteria</taxon>
        <taxon>Bacillati</taxon>
        <taxon>Bacillota</taxon>
        <taxon>Clostridia</taxon>
        <taxon>Lachnospirales</taxon>
        <taxon>Lachnospiraceae</taxon>
        <taxon>Suilimivivens</taxon>
    </lineage>
</organism>
<dbReference type="GO" id="GO:0005524">
    <property type="term" value="F:ATP binding"/>
    <property type="evidence" value="ECO:0007669"/>
    <property type="project" value="UniProtKB-KW"/>
</dbReference>
<evidence type="ECO:0000256" key="5">
    <source>
        <dbReference type="ARBA" id="ARBA00022679"/>
    </source>
</evidence>
<dbReference type="InterPro" id="IPR001789">
    <property type="entry name" value="Sig_transdc_resp-reg_receiver"/>
</dbReference>
<evidence type="ECO:0000256" key="6">
    <source>
        <dbReference type="ARBA" id="ARBA00022777"/>
    </source>
</evidence>
<dbReference type="CDD" id="cd17546">
    <property type="entry name" value="REC_hyHK_CKI1_RcsC-like"/>
    <property type="match status" value="1"/>
</dbReference>
<evidence type="ECO:0000256" key="4">
    <source>
        <dbReference type="ARBA" id="ARBA00022553"/>
    </source>
</evidence>
<dbReference type="SMART" id="SM00387">
    <property type="entry name" value="HATPase_c"/>
    <property type="match status" value="1"/>
</dbReference>
<dbReference type="InterPro" id="IPR036097">
    <property type="entry name" value="HisK_dim/P_sf"/>
</dbReference>
<evidence type="ECO:0000256" key="1">
    <source>
        <dbReference type="ARBA" id="ARBA00000085"/>
    </source>
</evidence>
<comment type="catalytic activity">
    <reaction evidence="1">
        <text>ATP + protein L-histidine = ADP + protein N-phospho-L-histidine.</text>
        <dbReference type="EC" id="2.7.13.3"/>
    </reaction>
</comment>
<keyword evidence="13" id="KW-0547">Nucleotide-binding</keyword>
<comment type="caution">
    <text evidence="13">The sequence shown here is derived from an EMBL/GenBank/DDBJ whole genome shotgun (WGS) entry which is preliminary data.</text>
</comment>
<dbReference type="InterPro" id="IPR031621">
    <property type="entry name" value="HisKA_7TM"/>
</dbReference>
<dbReference type="Gene3D" id="3.30.565.10">
    <property type="entry name" value="Histidine kinase-like ATPase, C-terminal domain"/>
    <property type="match status" value="1"/>
</dbReference>
<feature type="modified residue" description="4-aspartylphosphate" evidence="9">
    <location>
        <position position="638"/>
    </location>
</feature>
<dbReference type="SUPFAM" id="SSF47384">
    <property type="entry name" value="Homodimeric domain of signal transducing histidine kinase"/>
    <property type="match status" value="1"/>
</dbReference>
<comment type="function">
    <text evidence="8">May play the central regulatory role in sporulation. It may be an element of the effector pathway responsible for the activation of sporulation genes in response to nutritional stress. Spo0A may act in concert with spo0H (a sigma factor) to control the expression of some genes that are critical to the sporulation process.</text>
</comment>
<keyword evidence="13" id="KW-0067">ATP-binding</keyword>
<sequence length="831" mass="94980">MYYVFQIVDVIAFVMMFFMLAVIINQQPSRAQLAFILYDVGTIVFVVGIHLELIHADTVEAALSGLCVQYFGQTAFLMALLWFVSEFVKLHIPKWIYMMQLTVNIITLVGVFTAEHHTYFYKTMKILQDGMYNRIVVTDGIIWYLHYIDLAAVFLGLFIMCSVRYPGSTSLQKKRIRYVITGIGVMCIEMIMKGLGVFGSYNPVVFVVTVMMFCMMVAMLRYGYFGSLQAAVDNAFNYGDEGLLVLDKDNIIIYINQRMNMIYPGLKEGDQIYRQKEILDALFDGSHILKRGNVTFEIRPEDIIENGEKGGCMLWFIDQTEHLKTMEQLREANESKTRFMMKMSHELRTPMNTIMGMSEMILRESKDEQIRDYALEVETAGNTMISMVEEILEMSRIEKENQELAIEPYDLSEMLVQAEKVGRHQAEEKGLCFQAENRISGSDSIWLMGDERRLLQILINLLSNAVQYTDKGTISLTAEKVYEEENAFLEFVIRDTGMGIAEADRSRIFEAFERGRSAQNVRKEGLGLGLAIVMQLVDAMDGTLKLYSELGKGTTFIVRIPYLEADPEKIAESNNRQKQKEEIALQGIRILAVDDNEKNLMVFRQLMKKTEADITVVSSGKEAITCCREHTYDLIFLDHMMPELDGIETIHRIKEDENGENKKTPVIALTANATQGARELYQGEGFSDYLAKPFTSESLYRVIRKGLFFAGYMQALGNAGIDTEKGLKYADSDRKFYYGLLDLFAGQREEQEKKLEEVRDFRQFTVIVHALKGEARGIGADALGEMFAALEQAGKEEDQERIREMLPETQKEWKKVTGVIESKKNVKFFTE</sequence>